<dbReference type="RefSeq" id="WP_081584649.1">
    <property type="nucleotide sequence ID" value="NZ_CP008956.1"/>
</dbReference>
<name>A0A6M3ZZ11_9BURK</name>
<reference evidence="2 3" key="1">
    <citation type="journal article" date="2012" name="J. Bacteriol.">
        <title>Genome sequence of the pathogenic Herbaspirillum seropedicae strain Os34, isolated from rice roots.</title>
        <authorList>
            <person name="Ye W."/>
            <person name="Ye S."/>
            <person name="Liu J."/>
            <person name="Chang S."/>
            <person name="Chen M."/>
            <person name="Zhu B."/>
            <person name="Guo L."/>
            <person name="An Q."/>
        </authorList>
    </citation>
    <scope>NUCLEOTIDE SEQUENCE [LARGE SCALE GENOMIC DNA]</scope>
    <source>
        <strain evidence="2 3">Os34</strain>
    </source>
</reference>
<proteinExistence type="predicted"/>
<organism evidence="2 3">
    <name type="scientific">Herbaspirillum rubrisubalbicans Os34</name>
    <dbReference type="NCBI Taxonomy" id="1235827"/>
    <lineage>
        <taxon>Bacteria</taxon>
        <taxon>Pseudomonadati</taxon>
        <taxon>Pseudomonadota</taxon>
        <taxon>Betaproteobacteria</taxon>
        <taxon>Burkholderiales</taxon>
        <taxon>Oxalobacteraceae</taxon>
        <taxon>Herbaspirillum</taxon>
    </lineage>
</organism>
<evidence type="ECO:0000313" key="2">
    <source>
        <dbReference type="EMBL" id="QJQ03787.1"/>
    </source>
</evidence>
<evidence type="ECO:0000313" key="3">
    <source>
        <dbReference type="Proteomes" id="UP000501648"/>
    </source>
</evidence>
<dbReference type="AlphaFoldDB" id="A0A6M3ZZ11"/>
<evidence type="ECO:0000259" key="1">
    <source>
        <dbReference type="Pfam" id="PF06527"/>
    </source>
</evidence>
<dbReference type="InterPro" id="IPR009492">
    <property type="entry name" value="TniQ"/>
</dbReference>
<feature type="domain" description="TniQ" evidence="1">
    <location>
        <begin position="8"/>
        <end position="148"/>
    </location>
</feature>
<dbReference type="EMBL" id="CP008956">
    <property type="protein sequence ID" value="QJQ03787.1"/>
    <property type="molecule type" value="Genomic_DNA"/>
</dbReference>
<dbReference type="Pfam" id="PF06527">
    <property type="entry name" value="TniQ"/>
    <property type="match status" value="1"/>
</dbReference>
<gene>
    <name evidence="2" type="ORF">C798_27150</name>
</gene>
<dbReference type="Proteomes" id="UP000501648">
    <property type="component" value="Chromosome"/>
</dbReference>
<accession>A0A6M3ZZ11</accession>
<sequence length="335" mass="38965">MPHGRLWPAHPKPLSDELLSSWMVRVAEANAIKLQTMSRMLYGTERTPWNRDIDRFAPKWLLKEICRYTGVTYWDAFHTTLSTYRNLLYSRRRLSGQLTWVLANLNYGTSQRGFGMQFCPLCLTEDAVPYFRKQWRLALYTYCPVHQGMLLDACPSCGASVSYFRRDFGRDIKDALDILHCHSCEFDLRHSKFQPPPMPDDDVHRRFDTILYSLANTRPISYSHQHGFFAVLHQLCRVMCMRENNGRLQAFILPQLSCSGGSVQHTARPIECLRISDRHTLLIAALWLLGDPSLRLKAAWENKSVRYTNLVKDFSNTPRWYSQVVSRFLAQSHKA</sequence>
<protein>
    <recommendedName>
        <fullName evidence="1">TniQ domain-containing protein</fullName>
    </recommendedName>
</protein>